<evidence type="ECO:0000256" key="1">
    <source>
        <dbReference type="SAM" id="Phobius"/>
    </source>
</evidence>
<name>A0ABR4KXI3_9EURO</name>
<accession>A0ABR4KXI3</accession>
<protein>
    <recommendedName>
        <fullName evidence="2">Glycosyl transferase family 25 domain-containing protein</fullName>
    </recommendedName>
</protein>
<dbReference type="Pfam" id="PF01755">
    <property type="entry name" value="Glyco_transf_25"/>
    <property type="match status" value="1"/>
</dbReference>
<feature type="transmembrane region" description="Helical" evidence="1">
    <location>
        <begin position="12"/>
        <end position="31"/>
    </location>
</feature>
<keyword evidence="1" id="KW-0812">Transmembrane</keyword>
<keyword evidence="4" id="KW-1185">Reference proteome</keyword>
<reference evidence="3 4" key="1">
    <citation type="submission" date="2024-07" db="EMBL/GenBank/DDBJ databases">
        <title>Section-level genome sequencing and comparative genomics of Aspergillus sections Usti and Cavernicolus.</title>
        <authorList>
            <consortium name="Lawrence Berkeley National Laboratory"/>
            <person name="Nybo J.L."/>
            <person name="Vesth T.C."/>
            <person name="Theobald S."/>
            <person name="Frisvad J.C."/>
            <person name="Larsen T.O."/>
            <person name="Kjaerboelling I."/>
            <person name="Rothschild-Mancinelli K."/>
            <person name="Lyhne E.K."/>
            <person name="Kogle M.E."/>
            <person name="Barry K."/>
            <person name="Clum A."/>
            <person name="Na H."/>
            <person name="Ledsgaard L."/>
            <person name="Lin J."/>
            <person name="Lipzen A."/>
            <person name="Kuo A."/>
            <person name="Riley R."/>
            <person name="Mondo S."/>
            <person name="Labutti K."/>
            <person name="Haridas S."/>
            <person name="Pangalinan J."/>
            <person name="Salamov A.A."/>
            <person name="Simmons B.A."/>
            <person name="Magnuson J.K."/>
            <person name="Chen J."/>
            <person name="Drula E."/>
            <person name="Henrissat B."/>
            <person name="Wiebenga A."/>
            <person name="Lubbers R.J."/>
            <person name="Gomes A.C."/>
            <person name="Makela M.R."/>
            <person name="Stajich J."/>
            <person name="Grigoriev I.V."/>
            <person name="Mortensen U.H."/>
            <person name="De Vries R.P."/>
            <person name="Baker S.E."/>
            <person name="Andersen M.R."/>
        </authorList>
    </citation>
    <scope>NUCLEOTIDE SEQUENCE [LARGE SCALE GENOMIC DNA]</scope>
    <source>
        <strain evidence="3 4">CBS 123904</strain>
    </source>
</reference>
<feature type="domain" description="Glycosyl transferase family 25" evidence="2">
    <location>
        <begin position="63"/>
        <end position="167"/>
    </location>
</feature>
<organism evidence="3 4">
    <name type="scientific">Aspergillus pseudoustus</name>
    <dbReference type="NCBI Taxonomy" id="1810923"/>
    <lineage>
        <taxon>Eukaryota</taxon>
        <taxon>Fungi</taxon>
        <taxon>Dikarya</taxon>
        <taxon>Ascomycota</taxon>
        <taxon>Pezizomycotina</taxon>
        <taxon>Eurotiomycetes</taxon>
        <taxon>Eurotiomycetidae</taxon>
        <taxon>Eurotiales</taxon>
        <taxon>Aspergillaceae</taxon>
        <taxon>Aspergillus</taxon>
        <taxon>Aspergillus subgen. Nidulantes</taxon>
    </lineage>
</organism>
<dbReference type="InterPro" id="IPR002654">
    <property type="entry name" value="Glyco_trans_25"/>
</dbReference>
<evidence type="ECO:0000313" key="3">
    <source>
        <dbReference type="EMBL" id="KAL2855972.1"/>
    </source>
</evidence>
<comment type="caution">
    <text evidence="3">The sequence shown here is derived from an EMBL/GenBank/DDBJ whole genome shotgun (WGS) entry which is preliminary data.</text>
</comment>
<evidence type="ECO:0000313" key="4">
    <source>
        <dbReference type="Proteomes" id="UP001610446"/>
    </source>
</evidence>
<gene>
    <name evidence="3" type="ORF">BJY01DRAFT_242911</name>
</gene>
<proteinExistence type="predicted"/>
<keyword evidence="1" id="KW-0472">Membrane</keyword>
<dbReference type="EMBL" id="JBFXLU010000008">
    <property type="protein sequence ID" value="KAL2855972.1"/>
    <property type="molecule type" value="Genomic_DNA"/>
</dbReference>
<dbReference type="CDD" id="cd06532">
    <property type="entry name" value="Glyco_transf_25"/>
    <property type="match status" value="1"/>
</dbReference>
<evidence type="ECO:0000259" key="2">
    <source>
        <dbReference type="Pfam" id="PF01755"/>
    </source>
</evidence>
<dbReference type="Proteomes" id="UP001610446">
    <property type="component" value="Unassembled WGS sequence"/>
</dbReference>
<keyword evidence="1" id="KW-1133">Transmembrane helix</keyword>
<sequence length="406" mass="43791">MAWSTSQRGLARLMLYAVGVVIIISLIFWSHPLTLGTDSERVGSEPVEGSDDLHSITNETLGMQKIFAISLPSRLDKRDNIVLGSSLSDFHVDFLDAITPDQVNPKIYPYNWNYDHRPVEFAARRSHLNALQKIVHESLGSAIVMEDDADWDVSLKTQLQSFAIAVRALQSADSQTSSSSSTTNSQSDSPYGPDWDILWLGHCGIDCLPPTTHPSFVTDTDPTTPQPHHFLPYWRDTPPQADSLPASSRLTCRITDGVCSLLYAVSLRGARRILAALSVDPSEVASNGEIDTGAQFDVSLGRLCGSGSLTCFAAYPALTGGYEAPRAAGKGSDINGAAGNQEKPFEGEIQGAGSHGVVYSTMLNIARLLRGDDTVRATWEDVIRTEASLGDFEVRGGSILPTVGVV</sequence>